<keyword evidence="3" id="KW-1185">Reference proteome</keyword>
<reference evidence="2 3" key="1">
    <citation type="submission" date="2019-08" db="EMBL/GenBank/DDBJ databases">
        <title>Genomes of Antarctic Bizionia species.</title>
        <authorList>
            <person name="Bowman J.P."/>
        </authorList>
    </citation>
    <scope>NUCLEOTIDE SEQUENCE [LARGE SCALE GENOMIC DNA]</scope>
    <source>
        <strain evidence="2 3">HFD</strain>
    </source>
</reference>
<organism evidence="2 3">
    <name type="scientific">Bizionia saleffrena</name>
    <dbReference type="NCBI Taxonomy" id="291189"/>
    <lineage>
        <taxon>Bacteria</taxon>
        <taxon>Pseudomonadati</taxon>
        <taxon>Bacteroidota</taxon>
        <taxon>Flavobacteriia</taxon>
        <taxon>Flavobacteriales</taxon>
        <taxon>Flavobacteriaceae</taxon>
        <taxon>Bizionia</taxon>
    </lineage>
</organism>
<sequence>MEPIDKKKYLYPGAFAGLVFAGVMAAFDYNDDILFSISKFLMNFILFGGFMAAINYFSLRKARKNKK</sequence>
<dbReference type="Proteomes" id="UP000323324">
    <property type="component" value="Unassembled WGS sequence"/>
</dbReference>
<evidence type="ECO:0000256" key="1">
    <source>
        <dbReference type="SAM" id="Phobius"/>
    </source>
</evidence>
<feature type="transmembrane region" description="Helical" evidence="1">
    <location>
        <begin position="9"/>
        <end position="27"/>
    </location>
</feature>
<keyword evidence="1" id="KW-0472">Membrane</keyword>
<accession>A0A8H2QFQ1</accession>
<gene>
    <name evidence="2" type="ORF">ES676_04530</name>
</gene>
<evidence type="ECO:0000313" key="2">
    <source>
        <dbReference type="EMBL" id="TYB76614.1"/>
    </source>
</evidence>
<feature type="transmembrane region" description="Helical" evidence="1">
    <location>
        <begin position="33"/>
        <end position="57"/>
    </location>
</feature>
<dbReference type="RefSeq" id="WP_148368851.1">
    <property type="nucleotide sequence ID" value="NZ_VSKM01000004.1"/>
</dbReference>
<dbReference type="EMBL" id="VSKM01000004">
    <property type="protein sequence ID" value="TYB76614.1"/>
    <property type="molecule type" value="Genomic_DNA"/>
</dbReference>
<keyword evidence="1" id="KW-0812">Transmembrane</keyword>
<name>A0A8H2QFQ1_9FLAO</name>
<evidence type="ECO:0000313" key="3">
    <source>
        <dbReference type="Proteomes" id="UP000323324"/>
    </source>
</evidence>
<comment type="caution">
    <text evidence="2">The sequence shown here is derived from an EMBL/GenBank/DDBJ whole genome shotgun (WGS) entry which is preliminary data.</text>
</comment>
<proteinExistence type="predicted"/>
<dbReference type="AlphaFoldDB" id="A0A8H2QFQ1"/>
<protein>
    <submittedName>
        <fullName evidence="2">Uncharacterized protein</fullName>
    </submittedName>
</protein>
<keyword evidence="1" id="KW-1133">Transmembrane helix</keyword>